<proteinExistence type="predicted"/>
<dbReference type="RefSeq" id="XP_033673127.1">
    <property type="nucleotide sequence ID" value="XM_033804078.1"/>
</dbReference>
<dbReference type="GeneID" id="54557350"/>
<dbReference type="EMBL" id="ML993581">
    <property type="protein sequence ID" value="KAF2172238.1"/>
    <property type="molecule type" value="Genomic_DNA"/>
</dbReference>
<dbReference type="AlphaFoldDB" id="A0A6A6D1E0"/>
<dbReference type="OrthoDB" id="5865767at2759"/>
<sequence length="548" mass="60887">MSPFNLSVMGVESIHRRTRTPIEESPESEGFGTAVPVHSQDQPDTTHTRSHTHHHHQHTRHSRPRLTSHYSVFQTSCTPAVDSPPTYVQAAKQRPTNSRSLTEGCEPLPSYSCTVGAEGKLLLNLESINPLSPVGEGEWREVYAVLRGTLLSFHRVKDGGAGKLLRTYTLQHAEVGLALDAQHTILVPQTRLAHLIPSGVRVKAWQRDPDSFKPVRQSILRLRVETDQILLADSDEERIHSLIYALSAAIDISHAIDERSIPKQCTVPRRRRRQRPQFNGDLSDPALIAEQERIMRQICPQLGGSALDTTSDQAAANDSTSNPPQTPAREEEEIDMSMMREETVARPSSNDGTLRPSTVRQTTSTTINTMFGEDMMYATLPTNFNIDGKWQPPHNRSPAQVQRYIKRIMPVLLADAPRASDIVISRGQRMKINWRMELLEEWELQPPSYKSHAFNKDAGGLVRSNSQRSAAGSATNPEPHSSSSIIASEDDVITPLESGMENLQLSKITSTSTNKGASNQAPMRTVTNPKSQSPYHANPEVHGVVFCF</sequence>
<feature type="region of interest" description="Disordered" evidence="1">
    <location>
        <begin position="303"/>
        <end position="336"/>
    </location>
</feature>
<feature type="region of interest" description="Disordered" evidence="1">
    <location>
        <begin position="84"/>
        <end position="103"/>
    </location>
</feature>
<dbReference type="PANTHER" id="PTHR37283">
    <property type="entry name" value="PH DOMAIN-CONTAINING PROTEIN YHR131C"/>
    <property type="match status" value="1"/>
</dbReference>
<protein>
    <recommendedName>
        <fullName evidence="4">PH domain-containing protein</fullName>
    </recommendedName>
</protein>
<feature type="region of interest" description="Disordered" evidence="1">
    <location>
        <begin position="263"/>
        <end position="285"/>
    </location>
</feature>
<evidence type="ECO:0008006" key="4">
    <source>
        <dbReference type="Google" id="ProtNLM"/>
    </source>
</evidence>
<gene>
    <name evidence="2" type="ORF">M409DRAFT_17476</name>
</gene>
<evidence type="ECO:0000313" key="2">
    <source>
        <dbReference type="EMBL" id="KAF2172238.1"/>
    </source>
</evidence>
<feature type="region of interest" description="Disordered" evidence="1">
    <location>
        <begin position="464"/>
        <end position="486"/>
    </location>
</feature>
<reference evidence="2" key="1">
    <citation type="journal article" date="2020" name="Stud. Mycol.">
        <title>101 Dothideomycetes genomes: a test case for predicting lifestyles and emergence of pathogens.</title>
        <authorList>
            <person name="Haridas S."/>
            <person name="Albert R."/>
            <person name="Binder M."/>
            <person name="Bloem J."/>
            <person name="Labutti K."/>
            <person name="Salamov A."/>
            <person name="Andreopoulos B."/>
            <person name="Baker S."/>
            <person name="Barry K."/>
            <person name="Bills G."/>
            <person name="Bluhm B."/>
            <person name="Cannon C."/>
            <person name="Castanera R."/>
            <person name="Culley D."/>
            <person name="Daum C."/>
            <person name="Ezra D."/>
            <person name="Gonzalez J."/>
            <person name="Henrissat B."/>
            <person name="Kuo A."/>
            <person name="Liang C."/>
            <person name="Lipzen A."/>
            <person name="Lutzoni F."/>
            <person name="Magnuson J."/>
            <person name="Mondo S."/>
            <person name="Nolan M."/>
            <person name="Ohm R."/>
            <person name="Pangilinan J."/>
            <person name="Park H.-J."/>
            <person name="Ramirez L."/>
            <person name="Alfaro M."/>
            <person name="Sun H."/>
            <person name="Tritt A."/>
            <person name="Yoshinaga Y."/>
            <person name="Zwiers L.-H."/>
            <person name="Turgeon B."/>
            <person name="Goodwin S."/>
            <person name="Spatafora J."/>
            <person name="Crous P."/>
            <person name="Grigoriev I."/>
        </authorList>
    </citation>
    <scope>NUCLEOTIDE SEQUENCE</scope>
    <source>
        <strain evidence="2">ATCC 36951</strain>
    </source>
</reference>
<dbReference type="Gene3D" id="2.30.29.30">
    <property type="entry name" value="Pleckstrin-homology domain (PH domain)/Phosphotyrosine-binding domain (PTB)"/>
    <property type="match status" value="1"/>
</dbReference>
<evidence type="ECO:0000256" key="1">
    <source>
        <dbReference type="SAM" id="MobiDB-lite"/>
    </source>
</evidence>
<name>A0A6A6D1E0_ZASCE</name>
<feature type="compositionally biased region" description="Basic residues" evidence="1">
    <location>
        <begin position="48"/>
        <end position="66"/>
    </location>
</feature>
<feature type="compositionally biased region" description="Polar residues" evidence="1">
    <location>
        <begin position="307"/>
        <end position="323"/>
    </location>
</feature>
<dbReference type="Proteomes" id="UP000799537">
    <property type="component" value="Unassembled WGS sequence"/>
</dbReference>
<dbReference type="InterPro" id="IPR011993">
    <property type="entry name" value="PH-like_dom_sf"/>
</dbReference>
<feature type="region of interest" description="Disordered" evidence="1">
    <location>
        <begin position="510"/>
        <end position="537"/>
    </location>
</feature>
<dbReference type="PANTHER" id="PTHR37283:SF1">
    <property type="entry name" value="PH DOMAIN-CONTAINING PROTEIN YHR131C"/>
    <property type="match status" value="1"/>
</dbReference>
<feature type="region of interest" description="Disordered" evidence="1">
    <location>
        <begin position="15"/>
        <end position="66"/>
    </location>
</feature>
<accession>A0A6A6D1E0</accession>
<feature type="compositionally biased region" description="Polar residues" evidence="1">
    <location>
        <begin position="510"/>
        <end position="535"/>
    </location>
</feature>
<evidence type="ECO:0000313" key="3">
    <source>
        <dbReference type="Proteomes" id="UP000799537"/>
    </source>
</evidence>
<keyword evidence="3" id="KW-1185">Reference proteome</keyword>
<organism evidence="2 3">
    <name type="scientific">Zasmidium cellare ATCC 36951</name>
    <dbReference type="NCBI Taxonomy" id="1080233"/>
    <lineage>
        <taxon>Eukaryota</taxon>
        <taxon>Fungi</taxon>
        <taxon>Dikarya</taxon>
        <taxon>Ascomycota</taxon>
        <taxon>Pezizomycotina</taxon>
        <taxon>Dothideomycetes</taxon>
        <taxon>Dothideomycetidae</taxon>
        <taxon>Mycosphaerellales</taxon>
        <taxon>Mycosphaerellaceae</taxon>
        <taxon>Zasmidium</taxon>
    </lineage>
</organism>